<dbReference type="PANTHER" id="PTHR10980">
    <property type="entry name" value="RHO GDP-DISSOCIATION INHIBITOR"/>
    <property type="match status" value="1"/>
</dbReference>
<gene>
    <name evidence="4" type="ORF">BZA70DRAFT_271610</name>
</gene>
<dbReference type="Proteomes" id="UP001498771">
    <property type="component" value="Unassembled WGS sequence"/>
</dbReference>
<dbReference type="GeneID" id="90037021"/>
<dbReference type="InterPro" id="IPR000406">
    <property type="entry name" value="Rho_GDI"/>
</dbReference>
<organism evidence="4 5">
    <name type="scientific">Myxozyma melibiosi</name>
    <dbReference type="NCBI Taxonomy" id="54550"/>
    <lineage>
        <taxon>Eukaryota</taxon>
        <taxon>Fungi</taxon>
        <taxon>Dikarya</taxon>
        <taxon>Ascomycota</taxon>
        <taxon>Saccharomycotina</taxon>
        <taxon>Lipomycetes</taxon>
        <taxon>Lipomycetales</taxon>
        <taxon>Lipomycetaceae</taxon>
        <taxon>Myxozyma</taxon>
    </lineage>
</organism>
<dbReference type="SUPFAM" id="SSF81296">
    <property type="entry name" value="E set domains"/>
    <property type="match status" value="1"/>
</dbReference>
<dbReference type="PANTHER" id="PTHR10980:SF3">
    <property type="entry name" value="LD16419P"/>
    <property type="match status" value="1"/>
</dbReference>
<reference evidence="4 5" key="1">
    <citation type="submission" date="2024-03" db="EMBL/GenBank/DDBJ databases">
        <title>Genome-scale model development and genomic sequencing of the oleaginous clade Lipomyces.</title>
        <authorList>
            <consortium name="Lawrence Berkeley National Laboratory"/>
            <person name="Czajka J.J."/>
            <person name="Han Y."/>
            <person name="Kim J."/>
            <person name="Mondo S.J."/>
            <person name="Hofstad B.A."/>
            <person name="Robles A."/>
            <person name="Haridas S."/>
            <person name="Riley R."/>
            <person name="LaButti K."/>
            <person name="Pangilinan J."/>
            <person name="Andreopoulos W."/>
            <person name="Lipzen A."/>
            <person name="Yan J."/>
            <person name="Wang M."/>
            <person name="Ng V."/>
            <person name="Grigoriev I.V."/>
            <person name="Spatafora J.W."/>
            <person name="Magnuson J.K."/>
            <person name="Baker S.E."/>
            <person name="Pomraning K.R."/>
        </authorList>
    </citation>
    <scope>NUCLEOTIDE SEQUENCE [LARGE SCALE GENOMIC DNA]</scope>
    <source>
        <strain evidence="4 5">Phaff 52-87</strain>
    </source>
</reference>
<comment type="similarity">
    <text evidence="2">Belongs to the Rho GDI family.</text>
</comment>
<dbReference type="RefSeq" id="XP_064770585.1">
    <property type="nucleotide sequence ID" value="XM_064911509.1"/>
</dbReference>
<name>A0ABR1FCS7_9ASCO</name>
<sequence length="203" mass="23063">MSAVDPEDELVAEPAEGYVVGQKKTVEEYVSLDNNDESLRKWKESLGLTSDATTGSIGEPGDKRKVVILKLELEFRDHPTISVDLSAKSALEALKNKPLVIKEGSRYKVRIRFRVQHEIITGLRYLQLVKRKGIKVDKSDEVCGSYSPNTEQKPYYEKTFLEEEAPSGMLARGTYDMTSKFVDDDNTTHLLFTWQLSIKKSWD</sequence>
<proteinExistence type="inferred from homology"/>
<protein>
    <submittedName>
        <fullName evidence="4">Rho guanidine dissociation inhibitor</fullName>
    </submittedName>
</protein>
<dbReference type="EMBL" id="JBBJBU010000001">
    <property type="protein sequence ID" value="KAK7207552.1"/>
    <property type="molecule type" value="Genomic_DNA"/>
</dbReference>
<evidence type="ECO:0000256" key="1">
    <source>
        <dbReference type="ARBA" id="ARBA00004496"/>
    </source>
</evidence>
<dbReference type="PRINTS" id="PR00492">
    <property type="entry name" value="RHOGDI"/>
</dbReference>
<evidence type="ECO:0000313" key="4">
    <source>
        <dbReference type="EMBL" id="KAK7207552.1"/>
    </source>
</evidence>
<keyword evidence="3" id="KW-0963">Cytoplasm</keyword>
<keyword evidence="5" id="KW-1185">Reference proteome</keyword>
<dbReference type="InterPro" id="IPR014756">
    <property type="entry name" value="Ig_E-set"/>
</dbReference>
<comment type="caution">
    <text evidence="4">The sequence shown here is derived from an EMBL/GenBank/DDBJ whole genome shotgun (WGS) entry which is preliminary data.</text>
</comment>
<comment type="subcellular location">
    <subcellularLocation>
        <location evidence="1">Cytoplasm</location>
    </subcellularLocation>
</comment>
<dbReference type="InterPro" id="IPR024792">
    <property type="entry name" value="RhoGDI_dom_sf"/>
</dbReference>
<evidence type="ECO:0000256" key="3">
    <source>
        <dbReference type="ARBA" id="ARBA00022490"/>
    </source>
</evidence>
<dbReference type="Pfam" id="PF02115">
    <property type="entry name" value="Rho_GDI"/>
    <property type="match status" value="1"/>
</dbReference>
<accession>A0ABR1FCS7</accession>
<evidence type="ECO:0000313" key="5">
    <source>
        <dbReference type="Proteomes" id="UP001498771"/>
    </source>
</evidence>
<dbReference type="Gene3D" id="2.70.50.30">
    <property type="entry name" value="Coagulation Factor XIII, subunit A, domain 1"/>
    <property type="match status" value="1"/>
</dbReference>
<evidence type="ECO:0000256" key="2">
    <source>
        <dbReference type="ARBA" id="ARBA00009758"/>
    </source>
</evidence>